<keyword evidence="5" id="KW-0732">Signal</keyword>
<dbReference type="InterPro" id="IPR015425">
    <property type="entry name" value="FH2_Formin"/>
</dbReference>
<dbReference type="Pfam" id="PF02181">
    <property type="entry name" value="FH2"/>
    <property type="match status" value="1"/>
</dbReference>
<feature type="transmembrane region" description="Helical" evidence="4">
    <location>
        <begin position="257"/>
        <end position="280"/>
    </location>
</feature>
<feature type="signal peptide" evidence="5">
    <location>
        <begin position="1"/>
        <end position="24"/>
    </location>
</feature>
<keyword evidence="4" id="KW-0812">Transmembrane</keyword>
<dbReference type="PANTHER" id="PTHR23213:SF269">
    <property type="entry name" value="FORMIN-LIKE PROTEIN 5"/>
    <property type="match status" value="1"/>
</dbReference>
<feature type="region of interest" description="Disordered" evidence="3">
    <location>
        <begin position="285"/>
        <end position="312"/>
    </location>
</feature>
<feature type="compositionally biased region" description="Pro residues" evidence="3">
    <location>
        <begin position="351"/>
        <end position="392"/>
    </location>
</feature>
<feature type="domain" description="FH2" evidence="6">
    <location>
        <begin position="411"/>
        <end position="843"/>
    </location>
</feature>
<proteinExistence type="inferred from homology"/>
<dbReference type="GO" id="GO:0051015">
    <property type="term" value="F:actin filament binding"/>
    <property type="evidence" value="ECO:0007669"/>
    <property type="project" value="InterPro"/>
</dbReference>
<comment type="similarity">
    <text evidence="1">Belongs to the formin-like family. Class-I subfamily.</text>
</comment>
<organism evidence="7 8">
    <name type="scientific">Nepenthes gracilis</name>
    <name type="common">Slender pitcher plant</name>
    <dbReference type="NCBI Taxonomy" id="150966"/>
    <lineage>
        <taxon>Eukaryota</taxon>
        <taxon>Viridiplantae</taxon>
        <taxon>Streptophyta</taxon>
        <taxon>Embryophyta</taxon>
        <taxon>Tracheophyta</taxon>
        <taxon>Spermatophyta</taxon>
        <taxon>Magnoliopsida</taxon>
        <taxon>eudicotyledons</taxon>
        <taxon>Gunneridae</taxon>
        <taxon>Pentapetalae</taxon>
        <taxon>Caryophyllales</taxon>
        <taxon>Nepenthaceae</taxon>
        <taxon>Nepenthes</taxon>
    </lineage>
</organism>
<feature type="region of interest" description="Disordered" evidence="3">
    <location>
        <begin position="333"/>
        <end position="414"/>
    </location>
</feature>
<keyword evidence="4" id="KW-1133">Transmembrane helix</keyword>
<dbReference type="SMART" id="SM00498">
    <property type="entry name" value="FH2"/>
    <property type="match status" value="1"/>
</dbReference>
<feature type="compositionally biased region" description="Low complexity" evidence="3">
    <location>
        <begin position="167"/>
        <end position="206"/>
    </location>
</feature>
<dbReference type="EMBL" id="BSYO01000011">
    <property type="protein sequence ID" value="GMH12063.1"/>
    <property type="molecule type" value="Genomic_DNA"/>
</dbReference>
<dbReference type="PANTHER" id="PTHR23213">
    <property type="entry name" value="FORMIN-RELATED"/>
    <property type="match status" value="1"/>
</dbReference>
<dbReference type="InterPro" id="IPR027643">
    <property type="entry name" value="Formin-like_plant"/>
</dbReference>
<evidence type="ECO:0000256" key="1">
    <source>
        <dbReference type="ARBA" id="ARBA00025793"/>
    </source>
</evidence>
<feature type="region of interest" description="Disordered" evidence="3">
    <location>
        <begin position="167"/>
        <end position="223"/>
    </location>
</feature>
<sequence>MCRSMERRSVRFAVVFVILLCAWSTEHKHATARIYLGHGVQSHPQQEIDDETAENMQGNCIQELVEIIKAIGDFILYVPLKAIEVGRDSLAVRLRQRSFHSILSILPPHIQQALLDCFSKSDDQYQAFVGIYDFNGYHELLLEQSSVPRRYLADKINLHTAASEIPAQSPSAVPVASPSISSSPSPDAESPSNAPAPSDTSISSSPSPSPQVPADILTKPPVIPKFTASPPPLSTVALLDSEANPSNKHQKDQADHFYIIGAAVAGSVALIMLVLLFCLLRNSKAVSGDGHRDDKPLLRLSHGSSQNSDNKDFGVTVTLSSLLTKPDAHDAILPGILEDGPGAPRNINPLPLNPPPGAKDPPPPQPPPPPPPRPGPRAPPPPKFSRPPPMPPKLTGYRRGNSSSGEVSDLTGNSVAPRTKLKPFFWDKVLANPEHSMVWDEIRAGSFQFNEEMIESLFGYNVDDKRNNDRRSGSSEASPPYIKIIDSKKSQNLSILLRALNVTTEEVRDALLEGNELPTELLQTLLRMAPTAEEELKLRLFNGNPAQLGPAERFLKVLVDIPFAFSRIESLLFMINMKEEVSVIKESFATFKVACNELKKSRLFLKLLEAVLKTGNRMNDGTFRGGAQAFKLDTLLKLSDVRGTDGKTTLLHFVVQEICRTEGIRAARAAKEDRSSSGSSLRSDDFIEDPTSDTAEHHRALGLQVVSGLSSELEHVKKAAIIDSDAVSKTISKLGQSLLKSKDFLNKEMEGMEEASGFHRVLADFVEQAEGEITRLLEEEKTITEMVKSTADYFHGNSGREEGLRLFVIVRDFLMMLDKICAQLKSSATKPARPPSRETITPPPAQEAQPQAIVDMRRKLFPAIADRRVDDSSSDDESSP</sequence>
<evidence type="ECO:0000313" key="8">
    <source>
        <dbReference type="Proteomes" id="UP001279734"/>
    </source>
</evidence>
<gene>
    <name evidence="7" type="ORF">Nepgr_013904</name>
</gene>
<protein>
    <recommendedName>
        <fullName evidence="2">Formin-like protein</fullName>
    </recommendedName>
</protein>
<feature type="region of interest" description="Disordered" evidence="3">
    <location>
        <begin position="825"/>
        <end position="851"/>
    </location>
</feature>
<evidence type="ECO:0000256" key="4">
    <source>
        <dbReference type="SAM" id="Phobius"/>
    </source>
</evidence>
<keyword evidence="4" id="KW-0472">Membrane</keyword>
<dbReference type="GO" id="GO:0045010">
    <property type="term" value="P:actin nucleation"/>
    <property type="evidence" value="ECO:0007669"/>
    <property type="project" value="InterPro"/>
</dbReference>
<dbReference type="Proteomes" id="UP001279734">
    <property type="component" value="Unassembled WGS sequence"/>
</dbReference>
<feature type="region of interest" description="Disordered" evidence="3">
    <location>
        <begin position="669"/>
        <end position="693"/>
    </location>
</feature>
<dbReference type="AlphaFoldDB" id="A0AAD3SIM3"/>
<feature type="compositionally biased region" description="Polar residues" evidence="3">
    <location>
        <begin position="400"/>
        <end position="414"/>
    </location>
</feature>
<evidence type="ECO:0000313" key="7">
    <source>
        <dbReference type="EMBL" id="GMH12063.1"/>
    </source>
</evidence>
<keyword evidence="8" id="KW-1185">Reference proteome</keyword>
<evidence type="ECO:0000256" key="3">
    <source>
        <dbReference type="SAM" id="MobiDB-lite"/>
    </source>
</evidence>
<evidence type="ECO:0000259" key="6">
    <source>
        <dbReference type="PROSITE" id="PS51444"/>
    </source>
</evidence>
<name>A0AAD3SIM3_NEPGR</name>
<evidence type="ECO:0000256" key="2">
    <source>
        <dbReference type="RuleBase" id="RU361260"/>
    </source>
</evidence>
<dbReference type="PROSITE" id="PS51444">
    <property type="entry name" value="FH2"/>
    <property type="match status" value="1"/>
</dbReference>
<comment type="caution">
    <text evidence="7">The sequence shown here is derived from an EMBL/GenBank/DDBJ whole genome shotgun (WGS) entry which is preliminary data.</text>
</comment>
<dbReference type="Gene3D" id="1.20.58.2220">
    <property type="entry name" value="Formin, FH2 domain"/>
    <property type="match status" value="1"/>
</dbReference>
<dbReference type="SUPFAM" id="SSF101447">
    <property type="entry name" value="Formin homology 2 domain (FH2 domain)"/>
    <property type="match status" value="1"/>
</dbReference>
<evidence type="ECO:0000256" key="5">
    <source>
        <dbReference type="SAM" id="SignalP"/>
    </source>
</evidence>
<accession>A0AAD3SIM3</accession>
<feature type="chain" id="PRO_5041963003" description="Formin-like protein" evidence="5">
    <location>
        <begin position="25"/>
        <end position="880"/>
    </location>
</feature>
<dbReference type="InterPro" id="IPR042201">
    <property type="entry name" value="FH2_Formin_sf"/>
</dbReference>
<reference evidence="7" key="1">
    <citation type="submission" date="2023-05" db="EMBL/GenBank/DDBJ databases">
        <title>Nepenthes gracilis genome sequencing.</title>
        <authorList>
            <person name="Fukushima K."/>
        </authorList>
    </citation>
    <scope>NUCLEOTIDE SEQUENCE</scope>
    <source>
        <strain evidence="7">SING2019-196</strain>
    </source>
</reference>